<dbReference type="EMBL" id="JAQOSO010000036">
    <property type="protein sequence ID" value="MDJ1173969.1"/>
    <property type="molecule type" value="Genomic_DNA"/>
</dbReference>
<accession>A0ABT7B464</accession>
<evidence type="ECO:0000313" key="1">
    <source>
        <dbReference type="EMBL" id="MDJ1173969.1"/>
    </source>
</evidence>
<name>A0ABT7B464_9CYAN</name>
<keyword evidence="2" id="KW-1185">Reference proteome</keyword>
<reference evidence="1 2" key="1">
    <citation type="submission" date="2023-01" db="EMBL/GenBank/DDBJ databases">
        <title>Novel diversity within Roseofilum (Cyanobacteria; Desertifilaceae) from marine benthic mats with descriptions of four novel species.</title>
        <authorList>
            <person name="Wang Y."/>
            <person name="Berthold D.E."/>
            <person name="Hu J."/>
            <person name="Lefler F.W."/>
            <person name="Laughinghouse H.D. IV."/>
        </authorList>
    </citation>
    <scope>NUCLEOTIDE SEQUENCE [LARGE SCALE GENOMIC DNA]</scope>
    <source>
        <strain evidence="1 2">BLCC-M114</strain>
    </source>
</reference>
<sequence length="96" mass="11184">MKKRGFLLRQYLRYPFLPNLSIFSNNGAIAVNFGPIDKIDKPLRYTGLEIQQFSLLWCTVLTAQSHVPQPYSLFPSAKRYIRLGHPFKSLFNYSPF</sequence>
<protein>
    <submittedName>
        <fullName evidence="1">Uncharacterized protein</fullName>
    </submittedName>
</protein>
<comment type="caution">
    <text evidence="1">The sequence shown here is derived from an EMBL/GenBank/DDBJ whole genome shotgun (WGS) entry which is preliminary data.</text>
</comment>
<dbReference type="RefSeq" id="WP_283766308.1">
    <property type="nucleotide sequence ID" value="NZ_JAQOSO010000036.1"/>
</dbReference>
<organism evidence="1 2">
    <name type="scientific">Roseofilum capinflatum BLCC-M114</name>
    <dbReference type="NCBI Taxonomy" id="3022440"/>
    <lineage>
        <taxon>Bacteria</taxon>
        <taxon>Bacillati</taxon>
        <taxon>Cyanobacteriota</taxon>
        <taxon>Cyanophyceae</taxon>
        <taxon>Desertifilales</taxon>
        <taxon>Desertifilaceae</taxon>
        <taxon>Roseofilum</taxon>
        <taxon>Roseofilum capinflatum</taxon>
    </lineage>
</organism>
<proteinExistence type="predicted"/>
<evidence type="ECO:0000313" key="2">
    <source>
        <dbReference type="Proteomes" id="UP001235849"/>
    </source>
</evidence>
<dbReference type="Proteomes" id="UP001235849">
    <property type="component" value="Unassembled WGS sequence"/>
</dbReference>
<gene>
    <name evidence="1" type="ORF">PMG25_07670</name>
</gene>